<dbReference type="GO" id="GO:0070694">
    <property type="term" value="F:5-hydroxymethyl-dUMP N-hydrolase activity"/>
    <property type="evidence" value="ECO:0007669"/>
    <property type="project" value="TreeGrafter"/>
</dbReference>
<proteinExistence type="predicted"/>
<sequence length="389" mass="43292">MLNIVGGCYIENCREPYFHELYGSGLRAVFALSELVKGMHFLTCCGADYQPSLQSICETLNLTSQVHQINETIAFNYDHPLSRPFAYPDLEMSMQVYLVKEKGNFLYYGMNEATFQVHGDYIVYDPQNWKNFAGTGSTANHLAIILNKKEASYFSEEAHTDDLLEMGKLLLNKENAEVIVIKNGSNGALVVEHGKATNIPVYETSSVWPIGSGDIFSAVFAWRWAVEKDSPAAAADWASRYTAFYCQTKSSILSKQIPDLNPLEHHGTKKIYLAGPFFSIGERWVVNEVRRLLLDFGNDVFSPLHDVGLGIDKSMVEQDIEGIKQADVLFAIVHGLDAGTFFEIGYAKSLGKKVVVFAESVSMEDMAMLSGTDCEITTDLSTAIYKASW</sequence>
<dbReference type="InterPro" id="IPR011611">
    <property type="entry name" value="PfkB_dom"/>
</dbReference>
<dbReference type="InterPro" id="IPR007710">
    <property type="entry name" value="Nucleoside_deoxyribTrfase"/>
</dbReference>
<evidence type="ECO:0000313" key="3">
    <source>
        <dbReference type="Proteomes" id="UP000245391"/>
    </source>
</evidence>
<dbReference type="EMBL" id="QGNY01000001">
    <property type="protein sequence ID" value="PWS33307.1"/>
    <property type="molecule type" value="Genomic_DNA"/>
</dbReference>
<reference evidence="3" key="1">
    <citation type="submission" date="2018-05" db="EMBL/GenBank/DDBJ databases">
        <title>Pedobacter paludis sp. nov., isolated from wetland soil.</title>
        <authorList>
            <person name="Zhang Y."/>
        </authorList>
    </citation>
    <scope>NUCLEOTIDE SEQUENCE [LARGE SCALE GENOMIC DNA]</scope>
    <source>
        <strain evidence="3">R-8</strain>
    </source>
</reference>
<comment type="caution">
    <text evidence="2">The sequence shown here is derived from an EMBL/GenBank/DDBJ whole genome shotgun (WGS) entry which is preliminary data.</text>
</comment>
<keyword evidence="2" id="KW-0808">Transferase</keyword>
<dbReference type="PANTHER" id="PTHR15364">
    <property type="entry name" value="2'-DEOXYNUCLEOSIDE 5'-PHOSPHATE N-HYDROLASE 1"/>
    <property type="match status" value="1"/>
</dbReference>
<name>A0A317F5I6_9SPHI</name>
<dbReference type="PANTHER" id="PTHR15364:SF0">
    <property type="entry name" value="2'-DEOXYNUCLEOSIDE 5'-PHOSPHATE N-HYDROLASE 1"/>
    <property type="match status" value="1"/>
</dbReference>
<keyword evidence="3" id="KW-1185">Reference proteome</keyword>
<dbReference type="SUPFAM" id="SSF53613">
    <property type="entry name" value="Ribokinase-like"/>
    <property type="match status" value="1"/>
</dbReference>
<feature type="domain" description="Carbohydrate kinase PfkB" evidence="1">
    <location>
        <begin position="132"/>
        <end position="254"/>
    </location>
</feature>
<dbReference type="Gene3D" id="3.40.50.450">
    <property type="match status" value="1"/>
</dbReference>
<dbReference type="InterPro" id="IPR029056">
    <property type="entry name" value="Ribokinase-like"/>
</dbReference>
<evidence type="ECO:0000313" key="2">
    <source>
        <dbReference type="EMBL" id="PWS33307.1"/>
    </source>
</evidence>
<dbReference type="OrthoDB" id="9795789at2"/>
<accession>A0A317F5I6</accession>
<dbReference type="Gene3D" id="3.40.1190.20">
    <property type="match status" value="1"/>
</dbReference>
<dbReference type="AlphaFoldDB" id="A0A317F5I6"/>
<evidence type="ECO:0000259" key="1">
    <source>
        <dbReference type="Pfam" id="PF00294"/>
    </source>
</evidence>
<dbReference type="SUPFAM" id="SSF52309">
    <property type="entry name" value="N-(deoxy)ribosyltransferase-like"/>
    <property type="match status" value="1"/>
</dbReference>
<protein>
    <submittedName>
        <fullName evidence="2">Nucleoside 2-deoxyribosyltransferase</fullName>
    </submittedName>
</protein>
<dbReference type="GO" id="GO:0016740">
    <property type="term" value="F:transferase activity"/>
    <property type="evidence" value="ECO:0007669"/>
    <property type="project" value="UniProtKB-KW"/>
</dbReference>
<dbReference type="InterPro" id="IPR051239">
    <property type="entry name" value="2'-dNMP_N-hydrolase"/>
</dbReference>
<gene>
    <name evidence="2" type="ORF">DF947_01390</name>
</gene>
<dbReference type="Proteomes" id="UP000245391">
    <property type="component" value="Unassembled WGS sequence"/>
</dbReference>
<dbReference type="Pfam" id="PF00294">
    <property type="entry name" value="PfkB"/>
    <property type="match status" value="1"/>
</dbReference>
<dbReference type="Pfam" id="PF05014">
    <property type="entry name" value="Nuc_deoxyrib_tr"/>
    <property type="match status" value="1"/>
</dbReference>
<dbReference type="GO" id="GO:0009159">
    <property type="term" value="P:deoxyribonucleoside monophosphate catabolic process"/>
    <property type="evidence" value="ECO:0007669"/>
    <property type="project" value="TreeGrafter"/>
</dbReference>
<dbReference type="RefSeq" id="WP_109927894.1">
    <property type="nucleotide sequence ID" value="NZ_QGNY01000001.1"/>
</dbReference>
<organism evidence="2 3">
    <name type="scientific">Pedobacter paludis</name>
    <dbReference type="NCBI Taxonomy" id="2203212"/>
    <lineage>
        <taxon>Bacteria</taxon>
        <taxon>Pseudomonadati</taxon>
        <taxon>Bacteroidota</taxon>
        <taxon>Sphingobacteriia</taxon>
        <taxon>Sphingobacteriales</taxon>
        <taxon>Sphingobacteriaceae</taxon>
        <taxon>Pedobacter</taxon>
    </lineage>
</organism>